<name>A0A2M8L8A6_9BACT</name>
<protein>
    <submittedName>
        <fullName evidence="2">Uncharacterized protein</fullName>
    </submittedName>
</protein>
<comment type="caution">
    <text evidence="2">The sequence shown here is derived from an EMBL/GenBank/DDBJ whole genome shotgun (WGS) entry which is preliminary data.</text>
</comment>
<evidence type="ECO:0000313" key="2">
    <source>
        <dbReference type="EMBL" id="PJE72863.1"/>
    </source>
</evidence>
<accession>A0A2M8L8A6</accession>
<sequence length="143" mass="15954">MNIVFVVVLCFFLFSACATGVPQLVVNDYTTHLEAPAVPPSDGVPQYRFPQPHVFTSGAAEEPGFIFVNRGRLSIVATFNGQEQFRLDPGDASGNFYAPPEKDHYIRWRGEQSTALQGVLYTDECIRRLRLRVGDGLVVVHLR</sequence>
<feature type="signal peptide" evidence="1">
    <location>
        <begin position="1"/>
        <end position="20"/>
    </location>
</feature>
<proteinExistence type="predicted"/>
<dbReference type="AlphaFoldDB" id="A0A2M8L8A6"/>
<organism evidence="2 3">
    <name type="scientific">Candidatus Tagabacteria bacterium CG10_big_fil_rev_8_21_14_0_10_40_13</name>
    <dbReference type="NCBI Taxonomy" id="1975022"/>
    <lineage>
        <taxon>Bacteria</taxon>
        <taxon>Candidatus Tagaibacteriota</taxon>
    </lineage>
</organism>
<reference evidence="3" key="1">
    <citation type="submission" date="2017-09" db="EMBL/GenBank/DDBJ databases">
        <title>Depth-based differentiation of microbial function through sediment-hosted aquifers and enrichment of novel symbionts in the deep terrestrial subsurface.</title>
        <authorList>
            <person name="Probst A.J."/>
            <person name="Ladd B."/>
            <person name="Jarett J.K."/>
            <person name="Geller-Mcgrath D.E."/>
            <person name="Sieber C.M.K."/>
            <person name="Emerson J.B."/>
            <person name="Anantharaman K."/>
            <person name="Thomas B.C."/>
            <person name="Malmstrom R."/>
            <person name="Stieglmeier M."/>
            <person name="Klingl A."/>
            <person name="Woyke T."/>
            <person name="Ryan C.M."/>
            <person name="Banfield J.F."/>
        </authorList>
    </citation>
    <scope>NUCLEOTIDE SEQUENCE [LARGE SCALE GENOMIC DNA]</scope>
</reference>
<feature type="chain" id="PRO_5014682907" evidence="1">
    <location>
        <begin position="21"/>
        <end position="143"/>
    </location>
</feature>
<evidence type="ECO:0000313" key="3">
    <source>
        <dbReference type="Proteomes" id="UP000230603"/>
    </source>
</evidence>
<keyword evidence="1" id="KW-0732">Signal</keyword>
<dbReference type="EMBL" id="PFEP01000038">
    <property type="protein sequence ID" value="PJE72863.1"/>
    <property type="molecule type" value="Genomic_DNA"/>
</dbReference>
<dbReference type="Proteomes" id="UP000230603">
    <property type="component" value="Unassembled WGS sequence"/>
</dbReference>
<evidence type="ECO:0000256" key="1">
    <source>
        <dbReference type="SAM" id="SignalP"/>
    </source>
</evidence>
<gene>
    <name evidence="2" type="ORF">COV00_03060</name>
</gene>